<keyword evidence="1" id="KW-1133">Transmembrane helix</keyword>
<feature type="transmembrane region" description="Helical" evidence="1">
    <location>
        <begin position="449"/>
        <end position="469"/>
    </location>
</feature>
<evidence type="ECO:0000256" key="1">
    <source>
        <dbReference type="SAM" id="Phobius"/>
    </source>
</evidence>
<evidence type="ECO:0000256" key="2">
    <source>
        <dbReference type="SAM" id="SignalP"/>
    </source>
</evidence>
<dbReference type="AlphaFoldDB" id="A0AB74UP43"/>
<name>A0AB74UP43_9GAMM</name>
<protein>
    <submittedName>
        <fullName evidence="3">Uncharacterized protein</fullName>
    </submittedName>
</protein>
<accession>A0AB74UP43</accession>
<dbReference type="PROSITE" id="PS51257">
    <property type="entry name" value="PROKAR_LIPOPROTEIN"/>
    <property type="match status" value="1"/>
</dbReference>
<sequence length="476" mass="48125">MRRCITMGLIAGLACLGSVDALAQPPAQSLQQLHKHEALVPVAKAASSVTHVSAPSAEQHVALSDAMLHVAAGQSPLPASATTTRPAAVLSPAAARAAQKFHLDPLALSSGEVKAVSGSHAEVVNPDTVAEQARPGSVFVTRTGTGATRVALSAPLRAALPAGAQTSAVRLGYVVSATTGAEASPVRLAALIADNTGLVLDAAHSAWRGGFSVALSNLDDPADRRPLNTPVTVAITAAGASDVTPAPLSIADVGRWHAVRVTVPDFPGDRYHVSVSADPQDRGNAIDLPVVKPTIEVIAANPQIAGWGIGQTAITLRARGLVTPDGYPVTLRNEHGSLDPTYVKLDAQGVATARLRSDSASSTSVSVADAGVVSQPATVVFTAPWLFLAAAVAGGLLGAFIRGKGRRRAWYALAIGVASAILMTLAYAVGIDWVSRALPSAHLATSGEAVIFVLGAIAALLGVGVLLPAGGGGKDA</sequence>
<keyword evidence="1" id="KW-0812">Transmembrane</keyword>
<organism evidence="3">
    <name type="scientific">Rhodanobacter sp. FW102-FHT14D07</name>
    <dbReference type="NCBI Taxonomy" id="3351462"/>
    <lineage>
        <taxon>Bacteria</taxon>
        <taxon>Pseudomonadati</taxon>
        <taxon>Pseudomonadota</taxon>
        <taxon>Gammaproteobacteria</taxon>
        <taxon>Lysobacterales</taxon>
        <taxon>Rhodanobacteraceae</taxon>
        <taxon>Rhodanobacter</taxon>
    </lineage>
</organism>
<proteinExistence type="predicted"/>
<dbReference type="EMBL" id="CP170721">
    <property type="protein sequence ID" value="XIA16952.1"/>
    <property type="molecule type" value="Genomic_DNA"/>
</dbReference>
<feature type="signal peptide" evidence="2">
    <location>
        <begin position="1"/>
        <end position="23"/>
    </location>
</feature>
<reference evidence="3" key="1">
    <citation type="submission" date="2024-10" db="EMBL/GenBank/DDBJ databases">
        <authorList>
            <person name="Lesea H.P."/>
            <person name="Kuehl J.V."/>
            <person name="Chandonia J.-M."/>
        </authorList>
    </citation>
    <scope>NUCLEOTIDE SEQUENCE</scope>
    <source>
        <strain evidence="3">FW102-FHT14D07</strain>
    </source>
</reference>
<feature type="transmembrane region" description="Helical" evidence="1">
    <location>
        <begin position="383"/>
        <end position="402"/>
    </location>
</feature>
<dbReference type="RefSeq" id="WP_395117434.1">
    <property type="nucleotide sequence ID" value="NZ_CP170721.1"/>
</dbReference>
<keyword evidence="1" id="KW-0472">Membrane</keyword>
<keyword evidence="2" id="KW-0732">Signal</keyword>
<feature type="chain" id="PRO_5044498654" evidence="2">
    <location>
        <begin position="24"/>
        <end position="476"/>
    </location>
</feature>
<evidence type="ECO:0000313" key="3">
    <source>
        <dbReference type="EMBL" id="XIA16952.1"/>
    </source>
</evidence>
<feature type="transmembrane region" description="Helical" evidence="1">
    <location>
        <begin position="409"/>
        <end position="429"/>
    </location>
</feature>
<gene>
    <name evidence="3" type="ORF">ACFYG5_10220</name>
</gene>